<dbReference type="RefSeq" id="WP_269447414.1">
    <property type="nucleotide sequence ID" value="NZ_JACI01000002.1"/>
</dbReference>
<evidence type="ECO:0000313" key="1">
    <source>
        <dbReference type="EMBL" id="OAQ14949.1"/>
    </source>
</evidence>
<sequence length="40" mass="4730">MKELKTEYIVEVTLYGIKDIPEDKKEKSQNFFGNYLISAF</sequence>
<protein>
    <submittedName>
        <fullName evidence="1">Uncharacterized protein</fullName>
    </submittedName>
</protein>
<proteinExistence type="predicted"/>
<dbReference type="EMBL" id="JACI01000002">
    <property type="protein sequence ID" value="OAQ14949.1"/>
    <property type="molecule type" value="Genomic_DNA"/>
</dbReference>
<dbReference type="Proteomes" id="UP000078358">
    <property type="component" value="Unassembled WGS sequence"/>
</dbReference>
<dbReference type="PATRIC" id="fig|1261658.3.peg.1817"/>
<comment type="caution">
    <text evidence="1">The sequence shown here is derived from an EMBL/GenBank/DDBJ whole genome shotgun (WGS) entry which is preliminary data.</text>
</comment>
<dbReference type="AlphaFoldDB" id="A0A179CYH7"/>
<organism evidence="1 2">
    <name type="scientific">Bibersteinia trehalosi Y31</name>
    <dbReference type="NCBI Taxonomy" id="1261658"/>
    <lineage>
        <taxon>Bacteria</taxon>
        <taxon>Pseudomonadati</taxon>
        <taxon>Pseudomonadota</taxon>
        <taxon>Gammaproteobacteria</taxon>
        <taxon>Pasteurellales</taxon>
        <taxon>Pasteurellaceae</taxon>
        <taxon>Bibersteinia</taxon>
    </lineage>
</organism>
<gene>
    <name evidence="1" type="ORF">F480_09105</name>
</gene>
<evidence type="ECO:0000313" key="2">
    <source>
        <dbReference type="Proteomes" id="UP000078358"/>
    </source>
</evidence>
<reference evidence="1 2" key="1">
    <citation type="submission" date="2014-01" db="EMBL/GenBank/DDBJ databases">
        <authorList>
            <person name="Zuccon D."/>
        </authorList>
    </citation>
    <scope>NUCLEOTIDE SEQUENCE [LARGE SCALE GENOMIC DNA]</scope>
    <source>
        <strain evidence="1 2">Y31</strain>
    </source>
</reference>
<accession>A0A179CYH7</accession>
<name>A0A179CYH7_BIBTR</name>